<keyword evidence="4" id="KW-0472">Membrane</keyword>
<feature type="active site" description="Proton acceptor" evidence="3">
    <location>
        <position position="294"/>
    </location>
</feature>
<feature type="transmembrane region" description="Helical" evidence="4">
    <location>
        <begin position="29"/>
        <end position="50"/>
    </location>
</feature>
<dbReference type="InterPro" id="IPR037099">
    <property type="entry name" value="Fum_R/Succ_DH_flav-like_C_sf"/>
</dbReference>
<organism evidence="7">
    <name type="scientific">Ignisphaera aggregans</name>
    <dbReference type="NCBI Taxonomy" id="334771"/>
    <lineage>
        <taxon>Archaea</taxon>
        <taxon>Thermoproteota</taxon>
        <taxon>Thermoprotei</taxon>
        <taxon>Desulfurococcales</taxon>
        <taxon>Desulfurococcaceae</taxon>
        <taxon>Ignisphaera</taxon>
    </lineage>
</organism>
<evidence type="ECO:0000313" key="7">
    <source>
        <dbReference type="EMBL" id="HHR95907.1"/>
    </source>
</evidence>
<dbReference type="InterPro" id="IPR030664">
    <property type="entry name" value="SdhA/FrdA/AprA"/>
</dbReference>
<dbReference type="GO" id="GO:0016491">
    <property type="term" value="F:oxidoreductase activity"/>
    <property type="evidence" value="ECO:0007669"/>
    <property type="project" value="UniProtKB-KW"/>
</dbReference>
<keyword evidence="2" id="KW-0560">Oxidoreductase</keyword>
<evidence type="ECO:0000256" key="4">
    <source>
        <dbReference type="SAM" id="Phobius"/>
    </source>
</evidence>
<dbReference type="Pfam" id="PF00890">
    <property type="entry name" value="FAD_binding_2"/>
    <property type="match status" value="1"/>
</dbReference>
<sequence length="549" mass="61304">MVLTYLNGIQRLIFLLPNNSKVFKIIDNIFIADVTIVGSGLAGLSTIYFLDLLNKEKAKIAIISKSSLGYGTSTYYSAGVFRCPVNGYSIEEYIRDFIEGGRYINKKSLVELIASESVSCVNALRELGLRFKVSRGSLRVVSSDPLFPGKELIAALRSYVLSRPNTILLENTHMLDIVKNSDNSLATVCITSRGSYVIVNSRVVVLATGGAANVFIRSDNPQQLTCDGHGACLRLGIPLIDMEFIQFFPLGIAEPGKPSFMIPFAKGKLVNRLGEDIVMKYGLESLDKAVGFNRDKLSRYIMLEIMNGNGVNGALHMYLEENIDELSLFANELRRKLNLKSPIKVLPIAHFSMGGVEVDENLETSINGLYIAGELVGGVHGANRLGGNALTTCIVTAKIVAKNILTYIDNRFREKIGMDIEDNVKHILNRYRLKDGKYIPSEVRSSIRNIMWLKAGVIRSEDLIKECIGELLDIYENLDKIRISSHDEVVRYSETLNTLLTSLAVAYSALIRKESRGAHFRLDYPEESSSWVKNIRIIYKDDRFRYEVI</sequence>
<evidence type="ECO:0000259" key="6">
    <source>
        <dbReference type="Pfam" id="PF02910"/>
    </source>
</evidence>
<evidence type="ECO:0000256" key="1">
    <source>
        <dbReference type="ARBA" id="ARBA00022630"/>
    </source>
</evidence>
<protein>
    <submittedName>
        <fullName evidence="7">FAD-binding protein</fullName>
    </submittedName>
</protein>
<keyword evidence="4" id="KW-0812">Transmembrane</keyword>
<dbReference type="Gene3D" id="3.50.50.60">
    <property type="entry name" value="FAD/NAD(P)-binding domain"/>
    <property type="match status" value="1"/>
</dbReference>
<evidence type="ECO:0000256" key="2">
    <source>
        <dbReference type="ARBA" id="ARBA00023002"/>
    </source>
</evidence>
<dbReference type="Gene3D" id="3.90.700.10">
    <property type="entry name" value="Succinate dehydrogenase/fumarate reductase flavoprotein, catalytic domain"/>
    <property type="match status" value="1"/>
</dbReference>
<reference evidence="7" key="1">
    <citation type="journal article" date="2020" name="mSystems">
        <title>Genome- and Community-Level Interaction Insights into Carbon Utilization and Element Cycling Functions of Hydrothermarchaeota in Hydrothermal Sediment.</title>
        <authorList>
            <person name="Zhou Z."/>
            <person name="Liu Y."/>
            <person name="Xu W."/>
            <person name="Pan J."/>
            <person name="Luo Z.H."/>
            <person name="Li M."/>
        </authorList>
    </citation>
    <scope>NUCLEOTIDE SEQUENCE [LARGE SCALE GENOMIC DNA]</scope>
    <source>
        <strain evidence="7">SpSt-1</strain>
    </source>
</reference>
<feature type="domain" description="Fumarate reductase/succinate dehydrogenase flavoprotein-like C-terminal" evidence="6">
    <location>
        <begin position="445"/>
        <end position="539"/>
    </location>
</feature>
<evidence type="ECO:0000256" key="3">
    <source>
        <dbReference type="PIRSR" id="PIRSR630664-50"/>
    </source>
</evidence>
<dbReference type="PRINTS" id="PR00368">
    <property type="entry name" value="FADPNR"/>
</dbReference>
<dbReference type="InterPro" id="IPR027477">
    <property type="entry name" value="Succ_DH/fumarate_Rdtase_cat_sf"/>
</dbReference>
<accession>A0A7C5UW58</accession>
<dbReference type="PANTHER" id="PTHR11632">
    <property type="entry name" value="SUCCINATE DEHYDROGENASE 2 FLAVOPROTEIN SUBUNIT"/>
    <property type="match status" value="1"/>
</dbReference>
<keyword evidence="4" id="KW-1133">Transmembrane helix</keyword>
<dbReference type="InterPro" id="IPR015939">
    <property type="entry name" value="Fum_Rdtase/Succ_DH_flav-like_C"/>
</dbReference>
<dbReference type="AlphaFoldDB" id="A0A7C5UW58"/>
<evidence type="ECO:0000259" key="5">
    <source>
        <dbReference type="Pfam" id="PF00890"/>
    </source>
</evidence>
<feature type="domain" description="FAD-dependent oxidoreductase 2 FAD-binding" evidence="5">
    <location>
        <begin position="33"/>
        <end position="390"/>
    </location>
</feature>
<dbReference type="Gene3D" id="1.20.58.100">
    <property type="entry name" value="Fumarate reductase/succinate dehydrogenase flavoprotein-like, C-terminal domain"/>
    <property type="match status" value="1"/>
</dbReference>
<dbReference type="InterPro" id="IPR003953">
    <property type="entry name" value="FAD-dep_OxRdtase_2_FAD-bd"/>
</dbReference>
<keyword evidence="1" id="KW-0285">Flavoprotein</keyword>
<dbReference type="EMBL" id="DRUB01000063">
    <property type="protein sequence ID" value="HHR95907.1"/>
    <property type="molecule type" value="Genomic_DNA"/>
</dbReference>
<dbReference type="SUPFAM" id="SSF51905">
    <property type="entry name" value="FAD/NAD(P)-binding domain"/>
    <property type="match status" value="1"/>
</dbReference>
<name>A0A7C5UW58_9CREN</name>
<dbReference type="SUPFAM" id="SSF46977">
    <property type="entry name" value="Succinate dehydrogenase/fumarate reductase flavoprotein C-terminal domain"/>
    <property type="match status" value="1"/>
</dbReference>
<dbReference type="SUPFAM" id="SSF56425">
    <property type="entry name" value="Succinate dehydrogenase/fumarate reductase flavoprotein, catalytic domain"/>
    <property type="match status" value="1"/>
</dbReference>
<dbReference type="UniPathway" id="UPA00253">
    <property type="reaction ID" value="UER00326"/>
</dbReference>
<proteinExistence type="predicted"/>
<dbReference type="InterPro" id="IPR036188">
    <property type="entry name" value="FAD/NAD-bd_sf"/>
</dbReference>
<gene>
    <name evidence="7" type="ORF">ENL47_03590</name>
</gene>
<comment type="caution">
    <text evidence="7">The sequence shown here is derived from an EMBL/GenBank/DDBJ whole genome shotgun (WGS) entry which is preliminary data.</text>
</comment>
<dbReference type="PANTHER" id="PTHR11632:SF51">
    <property type="entry name" value="SUCCINATE DEHYDROGENASE [UBIQUINONE] FLAVOPROTEIN SUBUNIT, MITOCHONDRIAL"/>
    <property type="match status" value="1"/>
</dbReference>
<dbReference type="GO" id="GO:0009435">
    <property type="term" value="P:NAD+ biosynthetic process"/>
    <property type="evidence" value="ECO:0007669"/>
    <property type="project" value="UniProtKB-UniPathway"/>
</dbReference>
<dbReference type="Pfam" id="PF02910">
    <property type="entry name" value="Succ_DH_flav_C"/>
    <property type="match status" value="1"/>
</dbReference>